<reference evidence="9 10" key="1">
    <citation type="submission" date="2015-04" db="EMBL/GenBank/DDBJ databases">
        <title>The draft genome sequence of Roseovarius sp.R12b.</title>
        <authorList>
            <person name="Li G."/>
            <person name="Lai Q."/>
            <person name="Shao Z."/>
            <person name="Yan P."/>
        </authorList>
    </citation>
    <scope>NUCLEOTIDE SEQUENCE [LARGE SCALE GENOMIC DNA]</scope>
    <source>
        <strain evidence="9 10">R12B</strain>
    </source>
</reference>
<keyword evidence="3 5" id="KW-0689">Ribosomal protein</keyword>
<feature type="region of interest" description="Disordered" evidence="6">
    <location>
        <begin position="1"/>
        <end position="23"/>
    </location>
</feature>
<feature type="region of interest" description="Disordered" evidence="6">
    <location>
        <begin position="191"/>
        <end position="228"/>
    </location>
</feature>
<comment type="caution">
    <text evidence="9">The sequence shown here is derived from an EMBL/GenBank/DDBJ whole genome shotgun (WGS) entry which is preliminary data.</text>
</comment>
<dbReference type="InterPro" id="IPR020056">
    <property type="entry name" value="Rbsml_bL25/Gln-tRNA_synth_N"/>
</dbReference>
<dbReference type="HAMAP" id="MF_01334">
    <property type="entry name" value="Ribosomal_bL25_CTC"/>
    <property type="match status" value="1"/>
</dbReference>
<comment type="subunit">
    <text evidence="5">Part of the 50S ribosomal subunit; part of the 5S rRNA/L5/L18/L25 subcomplex. Contacts the 5S rRNA. Binds to the 5S rRNA independently of L5 and L18.</text>
</comment>
<dbReference type="SUPFAM" id="SSF50715">
    <property type="entry name" value="Ribosomal protein L25-like"/>
    <property type="match status" value="1"/>
</dbReference>
<dbReference type="InterPro" id="IPR037121">
    <property type="entry name" value="Ribosomal_bL25_C"/>
</dbReference>
<protein>
    <recommendedName>
        <fullName evidence="5">Large ribosomal subunit protein bL25</fullName>
    </recommendedName>
    <alternativeName>
        <fullName evidence="5">General stress protein CTC</fullName>
    </alternativeName>
</protein>
<proteinExistence type="inferred from homology"/>
<keyword evidence="4 5" id="KW-0687">Ribonucleoprotein</keyword>
<dbReference type="InterPro" id="IPR020930">
    <property type="entry name" value="Ribosomal_uL5_bac-type"/>
</dbReference>
<dbReference type="NCBIfam" id="TIGR00731">
    <property type="entry name" value="bL25_bact_ctc"/>
    <property type="match status" value="1"/>
</dbReference>
<feature type="domain" description="Large ribosomal subunit protein bL25 beta" evidence="8">
    <location>
        <begin position="104"/>
        <end position="188"/>
    </location>
</feature>
<evidence type="ECO:0000259" key="7">
    <source>
        <dbReference type="Pfam" id="PF01386"/>
    </source>
</evidence>
<dbReference type="GO" id="GO:0006412">
    <property type="term" value="P:translation"/>
    <property type="evidence" value="ECO:0007669"/>
    <property type="project" value="UniProtKB-UniRule"/>
</dbReference>
<dbReference type="Pfam" id="PF01386">
    <property type="entry name" value="Ribosomal_L25p"/>
    <property type="match status" value="1"/>
</dbReference>
<dbReference type="GO" id="GO:0022625">
    <property type="term" value="C:cytosolic large ribosomal subunit"/>
    <property type="evidence" value="ECO:0007669"/>
    <property type="project" value="TreeGrafter"/>
</dbReference>
<evidence type="ECO:0000256" key="6">
    <source>
        <dbReference type="SAM" id="MobiDB-lite"/>
    </source>
</evidence>
<dbReference type="RefSeq" id="WP_057792149.1">
    <property type="nucleotide sequence ID" value="NZ_LAXJ01000007.1"/>
</dbReference>
<dbReference type="Gene3D" id="2.170.120.20">
    <property type="entry name" value="Ribosomal protein L25, beta domain"/>
    <property type="match status" value="1"/>
</dbReference>
<dbReference type="CDD" id="cd00495">
    <property type="entry name" value="Ribosomal_L25_TL5_CTC"/>
    <property type="match status" value="1"/>
</dbReference>
<dbReference type="NCBIfam" id="NF004128">
    <property type="entry name" value="PRK05618.1-2"/>
    <property type="match status" value="1"/>
</dbReference>
<comment type="function">
    <text evidence="5">This is one of the proteins that binds to the 5S RNA in the ribosome where it forms part of the central protuberance.</text>
</comment>
<dbReference type="Pfam" id="PF14693">
    <property type="entry name" value="Ribosomal_TL5_C"/>
    <property type="match status" value="1"/>
</dbReference>
<keyword evidence="1 5" id="KW-0699">rRNA-binding</keyword>
<feature type="compositionally biased region" description="Acidic residues" evidence="6">
    <location>
        <begin position="219"/>
        <end position="228"/>
    </location>
</feature>
<evidence type="ECO:0000256" key="2">
    <source>
        <dbReference type="ARBA" id="ARBA00022884"/>
    </source>
</evidence>
<dbReference type="Proteomes" id="UP000051295">
    <property type="component" value="Unassembled WGS sequence"/>
</dbReference>
<dbReference type="OrthoDB" id="9806411at2"/>
<organism evidence="9 10">
    <name type="scientific">Roseovarius atlanticus</name>
    <dbReference type="NCBI Taxonomy" id="1641875"/>
    <lineage>
        <taxon>Bacteria</taxon>
        <taxon>Pseudomonadati</taxon>
        <taxon>Pseudomonadota</taxon>
        <taxon>Alphaproteobacteria</taxon>
        <taxon>Rhodobacterales</taxon>
        <taxon>Roseobacteraceae</taxon>
        <taxon>Roseovarius</taxon>
    </lineage>
</organism>
<dbReference type="Gene3D" id="2.40.240.10">
    <property type="entry name" value="Ribosomal Protein L25, Chain P"/>
    <property type="match status" value="1"/>
</dbReference>
<dbReference type="InterPro" id="IPR001021">
    <property type="entry name" value="Ribosomal_bL25_long"/>
</dbReference>
<sequence>MAGEIPDLHAQERTGTGKGAARAARRDGMVPGIVFGGDVEPLPVNIPFNVLLKRLKQGRFKSTLFNLKVDGHDDVRVICRDVQRDVVKDLPTHFDLMRLRRTTKINLFIPVEFINEEECEALKTGVLTVIRNEIELVVTAGDIPESITVDLSLMENIGDTITISQVQLPEGAKPTIDRDFVICNIAAPSALKSDAEEEEDEDVAADEVPATEQEAGPDSVEEAEGGED</sequence>
<dbReference type="PANTHER" id="PTHR33284">
    <property type="entry name" value="RIBOSOMAL PROTEIN L25/GLN-TRNA SYNTHETASE, ANTI-CODON-BINDING DOMAIN-CONTAINING PROTEIN"/>
    <property type="match status" value="1"/>
</dbReference>
<keyword evidence="2 5" id="KW-0694">RNA-binding</keyword>
<dbReference type="PATRIC" id="fig|1641875.4.peg.4041"/>
<gene>
    <name evidence="5" type="primary">rplY</name>
    <name evidence="5" type="synonym">ctc</name>
    <name evidence="9" type="ORF">XM53_08205</name>
</gene>
<accession>A0A0T5NW06</accession>
<dbReference type="PANTHER" id="PTHR33284:SF1">
    <property type="entry name" value="RIBOSOMAL PROTEIN L25_GLN-TRNA SYNTHETASE, ANTI-CODON-BINDING DOMAIN-CONTAINING PROTEIN"/>
    <property type="match status" value="1"/>
</dbReference>
<dbReference type="InterPro" id="IPR029751">
    <property type="entry name" value="Ribosomal_L25_dom"/>
</dbReference>
<evidence type="ECO:0000313" key="10">
    <source>
        <dbReference type="Proteomes" id="UP000051295"/>
    </source>
</evidence>
<evidence type="ECO:0000259" key="8">
    <source>
        <dbReference type="Pfam" id="PF14693"/>
    </source>
</evidence>
<feature type="compositionally biased region" description="Acidic residues" evidence="6">
    <location>
        <begin position="195"/>
        <end position="205"/>
    </location>
</feature>
<evidence type="ECO:0000313" key="9">
    <source>
        <dbReference type="EMBL" id="KRS13122.1"/>
    </source>
</evidence>
<evidence type="ECO:0000256" key="1">
    <source>
        <dbReference type="ARBA" id="ARBA00022730"/>
    </source>
</evidence>
<dbReference type="InterPro" id="IPR020057">
    <property type="entry name" value="Ribosomal_bL25_b-dom"/>
</dbReference>
<evidence type="ECO:0000256" key="4">
    <source>
        <dbReference type="ARBA" id="ARBA00023274"/>
    </source>
</evidence>
<dbReference type="EMBL" id="LAXJ01000007">
    <property type="protein sequence ID" value="KRS13122.1"/>
    <property type="molecule type" value="Genomic_DNA"/>
</dbReference>
<dbReference type="GO" id="GO:0003735">
    <property type="term" value="F:structural constituent of ribosome"/>
    <property type="evidence" value="ECO:0007669"/>
    <property type="project" value="InterPro"/>
</dbReference>
<keyword evidence="10" id="KW-1185">Reference proteome</keyword>
<feature type="domain" description="Large ribosomal subunit protein bL25 L25" evidence="7">
    <location>
        <begin position="8"/>
        <end position="96"/>
    </location>
</feature>
<evidence type="ECO:0000256" key="3">
    <source>
        <dbReference type="ARBA" id="ARBA00022980"/>
    </source>
</evidence>
<comment type="similarity">
    <text evidence="5">Belongs to the bacterial ribosomal protein bL25 family. CTC subfamily.</text>
</comment>
<dbReference type="AlphaFoldDB" id="A0A0T5NW06"/>
<dbReference type="GO" id="GO:0008097">
    <property type="term" value="F:5S rRNA binding"/>
    <property type="evidence" value="ECO:0007669"/>
    <property type="project" value="InterPro"/>
</dbReference>
<evidence type="ECO:0000256" key="5">
    <source>
        <dbReference type="HAMAP-Rule" id="MF_01334"/>
    </source>
</evidence>
<dbReference type="InterPro" id="IPR011035">
    <property type="entry name" value="Ribosomal_bL25/Gln-tRNA_synth"/>
</dbReference>
<feature type="compositionally biased region" description="Basic and acidic residues" evidence="6">
    <location>
        <begin position="1"/>
        <end position="12"/>
    </location>
</feature>
<dbReference type="STRING" id="1641875.XM53_08205"/>
<name>A0A0T5NW06_9RHOB</name>